<evidence type="ECO:0000256" key="1">
    <source>
        <dbReference type="ARBA" id="ARBA00022741"/>
    </source>
</evidence>
<dbReference type="GO" id="GO:0005737">
    <property type="term" value="C:cytoplasm"/>
    <property type="evidence" value="ECO:0007669"/>
    <property type="project" value="TreeGrafter"/>
</dbReference>
<dbReference type="InterPro" id="IPR027417">
    <property type="entry name" value="P-loop_NTPase"/>
</dbReference>
<evidence type="ECO:0000256" key="2">
    <source>
        <dbReference type="ARBA" id="ARBA00022840"/>
    </source>
</evidence>
<dbReference type="RefSeq" id="WP_036711860.1">
    <property type="nucleotide sequence ID" value="NZ_JRKQ01000111.1"/>
</dbReference>
<keyword evidence="2" id="KW-0067">ATP-binding</keyword>
<comment type="caution">
    <text evidence="3">The sequence shown here is derived from an EMBL/GenBank/DDBJ whole genome shotgun (WGS) entry which is preliminary data.</text>
</comment>
<reference evidence="3 4" key="2">
    <citation type="submission" date="2014-10" db="EMBL/GenBank/DDBJ databases">
        <title>Paracoccus sanguinis sp. nov., isolated from clinical specimens of New York State patients.</title>
        <authorList>
            <person name="Mingle L.A."/>
            <person name="Cole J.A."/>
            <person name="Lapierre P."/>
            <person name="Musser K.A."/>
        </authorList>
    </citation>
    <scope>NUCLEOTIDE SEQUENCE [LARGE SCALE GENOMIC DNA]</scope>
    <source>
        <strain evidence="3 4">5503</strain>
    </source>
</reference>
<dbReference type="Pfam" id="PF03969">
    <property type="entry name" value="AFG1_ATPase"/>
    <property type="match status" value="1"/>
</dbReference>
<evidence type="ECO:0000313" key="3">
    <source>
        <dbReference type="EMBL" id="KGJ19918.1"/>
    </source>
</evidence>
<dbReference type="NCBIfam" id="NF040713">
    <property type="entry name" value="ZapE"/>
    <property type="match status" value="1"/>
</dbReference>
<dbReference type="InterPro" id="IPR005654">
    <property type="entry name" value="ATPase_AFG1-like"/>
</dbReference>
<dbReference type="AlphaFoldDB" id="A0A099GCK9"/>
<dbReference type="Proteomes" id="UP000029858">
    <property type="component" value="Unassembled WGS sequence"/>
</dbReference>
<accession>A0A099GCK9</accession>
<dbReference type="GO" id="GO:0016887">
    <property type="term" value="F:ATP hydrolysis activity"/>
    <property type="evidence" value="ECO:0007669"/>
    <property type="project" value="InterPro"/>
</dbReference>
<evidence type="ECO:0000313" key="4">
    <source>
        <dbReference type="Proteomes" id="UP000029858"/>
    </source>
</evidence>
<reference evidence="3 4" key="1">
    <citation type="submission" date="2014-09" db="EMBL/GenBank/DDBJ databases">
        <authorList>
            <person name="McGinnis J.M."/>
            <person name="Wolfgang W.J."/>
        </authorList>
    </citation>
    <scope>NUCLEOTIDE SEQUENCE [LARGE SCALE GENOMIC DNA]</scope>
    <source>
        <strain evidence="3 4">5503</strain>
    </source>
</reference>
<organism evidence="3 4">
    <name type="scientific">Paracoccus sanguinis</name>
    <dbReference type="NCBI Taxonomy" id="1545044"/>
    <lineage>
        <taxon>Bacteria</taxon>
        <taxon>Pseudomonadati</taxon>
        <taxon>Pseudomonadota</taxon>
        <taxon>Alphaproteobacteria</taxon>
        <taxon>Rhodobacterales</taxon>
        <taxon>Paracoccaceae</taxon>
        <taxon>Paracoccus</taxon>
    </lineage>
</organism>
<dbReference type="PANTHER" id="PTHR12169">
    <property type="entry name" value="ATPASE N2B"/>
    <property type="match status" value="1"/>
</dbReference>
<gene>
    <name evidence="3" type="ORF">IX56_15130</name>
</gene>
<protein>
    <submittedName>
        <fullName evidence="3">ATPase</fullName>
    </submittedName>
</protein>
<name>A0A099GCK9_9RHOB</name>
<keyword evidence="1" id="KW-0547">Nucleotide-binding</keyword>
<dbReference type="PANTHER" id="PTHR12169:SF6">
    <property type="entry name" value="AFG1-LIKE ATPASE"/>
    <property type="match status" value="1"/>
</dbReference>
<dbReference type="EMBL" id="JRKQ01000111">
    <property type="protein sequence ID" value="KGJ19918.1"/>
    <property type="molecule type" value="Genomic_DNA"/>
</dbReference>
<proteinExistence type="predicted"/>
<dbReference type="SUPFAM" id="SSF52540">
    <property type="entry name" value="P-loop containing nucleoside triphosphate hydrolases"/>
    <property type="match status" value="1"/>
</dbReference>
<dbReference type="GO" id="GO:0005524">
    <property type="term" value="F:ATP binding"/>
    <property type="evidence" value="ECO:0007669"/>
    <property type="project" value="UniProtKB-KW"/>
</dbReference>
<dbReference type="Gene3D" id="3.40.50.300">
    <property type="entry name" value="P-loop containing nucleotide triphosphate hydrolases"/>
    <property type="match status" value="1"/>
</dbReference>
<sequence>MADPVSHPVTAAYEARVAAGALSGDPAQRAVLPVLDRVVAALARQPAPGKPGGLLGRLFGAAASAPPQGPAPRGLYLWGGVGRGKSMLMDLVMETAPTEAKRRVHFHAFMQEVHAGLNAARARGDADAMRPVADAIADKTRLFCFDEMQITDIADAMIVGRLFQVLFDRGVVVVTTSNRVPEDLYKHGLNRALFLPFIALIRERMQVVRLDSETDYRQDRTQGGQVWFSPADSVAREALDAAWDALTDGAAPVPYDLPVGGRTVPIPAAAGKVARAGFWDLCGKALGPADYLGLAERFEVLILDAIPRLGSQNYDAAKRFVTLVDALYEARVRLIASAADEPERLYIEGTGSFEFERTASRLREMRDAAWGWNRATD</sequence>